<dbReference type="EMBL" id="JAHRHJ020000001">
    <property type="protein sequence ID" value="KAH9328115.1"/>
    <property type="molecule type" value="Genomic_DNA"/>
</dbReference>
<feature type="non-terminal residue" evidence="1">
    <location>
        <position position="1"/>
    </location>
</feature>
<comment type="caution">
    <text evidence="1">The sequence shown here is derived from an EMBL/GenBank/DDBJ whole genome shotgun (WGS) entry which is preliminary data.</text>
</comment>
<dbReference type="AlphaFoldDB" id="A0AA38LMV8"/>
<sequence length="63" mass="6920">QLVDRVGRVEIHPCWPSSLAVWPALHGYASPRWCQVYRLVSEARGGPRGRGWTVVTPGVPIAA</sequence>
<keyword evidence="2" id="KW-1185">Reference proteome</keyword>
<proteinExistence type="predicted"/>
<gene>
    <name evidence="1" type="ORF">KI387_000223</name>
</gene>
<organism evidence="1 2">
    <name type="scientific">Taxus chinensis</name>
    <name type="common">Chinese yew</name>
    <name type="synonym">Taxus wallichiana var. chinensis</name>
    <dbReference type="NCBI Taxonomy" id="29808"/>
    <lineage>
        <taxon>Eukaryota</taxon>
        <taxon>Viridiplantae</taxon>
        <taxon>Streptophyta</taxon>
        <taxon>Embryophyta</taxon>
        <taxon>Tracheophyta</taxon>
        <taxon>Spermatophyta</taxon>
        <taxon>Pinopsida</taxon>
        <taxon>Pinidae</taxon>
        <taxon>Conifers II</taxon>
        <taxon>Cupressales</taxon>
        <taxon>Taxaceae</taxon>
        <taxon>Taxus</taxon>
    </lineage>
</organism>
<accession>A0AA38LMV8</accession>
<dbReference type="Proteomes" id="UP000824469">
    <property type="component" value="Unassembled WGS sequence"/>
</dbReference>
<protein>
    <submittedName>
        <fullName evidence="1">Uncharacterized protein</fullName>
    </submittedName>
</protein>
<evidence type="ECO:0000313" key="1">
    <source>
        <dbReference type="EMBL" id="KAH9328115.1"/>
    </source>
</evidence>
<reference evidence="1 2" key="1">
    <citation type="journal article" date="2021" name="Nat. Plants">
        <title>The Taxus genome provides insights into paclitaxel biosynthesis.</title>
        <authorList>
            <person name="Xiong X."/>
            <person name="Gou J."/>
            <person name="Liao Q."/>
            <person name="Li Y."/>
            <person name="Zhou Q."/>
            <person name="Bi G."/>
            <person name="Li C."/>
            <person name="Du R."/>
            <person name="Wang X."/>
            <person name="Sun T."/>
            <person name="Guo L."/>
            <person name="Liang H."/>
            <person name="Lu P."/>
            <person name="Wu Y."/>
            <person name="Zhang Z."/>
            <person name="Ro D.K."/>
            <person name="Shang Y."/>
            <person name="Huang S."/>
            <person name="Yan J."/>
        </authorList>
    </citation>
    <scope>NUCLEOTIDE SEQUENCE [LARGE SCALE GENOMIC DNA]</scope>
    <source>
        <strain evidence="1">Ta-2019</strain>
    </source>
</reference>
<feature type="non-terminal residue" evidence="1">
    <location>
        <position position="63"/>
    </location>
</feature>
<name>A0AA38LMV8_TAXCH</name>
<evidence type="ECO:0000313" key="2">
    <source>
        <dbReference type="Proteomes" id="UP000824469"/>
    </source>
</evidence>